<proteinExistence type="predicted"/>
<keyword evidence="1" id="KW-0812">Transmembrane</keyword>
<reference evidence="4" key="1">
    <citation type="submission" date="2017-02" db="UniProtKB">
        <authorList>
            <consortium name="WormBaseParasite"/>
        </authorList>
    </citation>
    <scope>IDENTIFICATION</scope>
</reference>
<dbReference type="AlphaFoldDB" id="A0A0M3KBZ0"/>
<dbReference type="Proteomes" id="UP000267096">
    <property type="component" value="Unassembled WGS sequence"/>
</dbReference>
<keyword evidence="1" id="KW-0472">Membrane</keyword>
<dbReference type="PANTHER" id="PTHR34851">
    <property type="entry name" value="PROTEIN CBG05235-RELATED"/>
    <property type="match status" value="1"/>
</dbReference>
<sequence>MEPPKDTLVRLSEYDEERSPTNSCCCGAIHIRHGAIVIALLSLFSSTVNGILICLGISRTALNFFVEVGMLVADLVAIVALFYGVIYRRPAFLKPYLLVNQNNSINQLISVATLATITMISGLLVTIVINFWFLYVVFLCFQWMNAYVVKINDSTRPTPDDDPFTVKAITNNTDISASTQNHTETKSKDNDRMFDLNSTSNGIIL</sequence>
<feature type="transmembrane region" description="Helical" evidence="1">
    <location>
        <begin position="36"/>
        <end position="58"/>
    </location>
</feature>
<name>A0A0M3KBZ0_ANISI</name>
<evidence type="ECO:0000256" key="1">
    <source>
        <dbReference type="SAM" id="Phobius"/>
    </source>
</evidence>
<feature type="transmembrane region" description="Helical" evidence="1">
    <location>
        <begin position="64"/>
        <end position="87"/>
    </location>
</feature>
<keyword evidence="1" id="KW-1133">Transmembrane helix</keyword>
<evidence type="ECO:0000313" key="2">
    <source>
        <dbReference type="EMBL" id="VDK61928.1"/>
    </source>
</evidence>
<gene>
    <name evidence="2" type="ORF">ASIM_LOCUS17887</name>
</gene>
<accession>A0A0M3KBZ0</accession>
<keyword evidence="3" id="KW-1185">Reference proteome</keyword>
<dbReference type="OrthoDB" id="5862690at2759"/>
<organism evidence="4">
    <name type="scientific">Anisakis simplex</name>
    <name type="common">Herring worm</name>
    <dbReference type="NCBI Taxonomy" id="6269"/>
    <lineage>
        <taxon>Eukaryota</taxon>
        <taxon>Metazoa</taxon>
        <taxon>Ecdysozoa</taxon>
        <taxon>Nematoda</taxon>
        <taxon>Chromadorea</taxon>
        <taxon>Rhabditida</taxon>
        <taxon>Spirurina</taxon>
        <taxon>Ascaridomorpha</taxon>
        <taxon>Ascaridoidea</taxon>
        <taxon>Anisakidae</taxon>
        <taxon>Anisakis</taxon>
        <taxon>Anisakis simplex complex</taxon>
    </lineage>
</organism>
<evidence type="ECO:0000313" key="3">
    <source>
        <dbReference type="Proteomes" id="UP000267096"/>
    </source>
</evidence>
<reference evidence="2 3" key="2">
    <citation type="submission" date="2018-11" db="EMBL/GenBank/DDBJ databases">
        <authorList>
            <consortium name="Pathogen Informatics"/>
        </authorList>
    </citation>
    <scope>NUCLEOTIDE SEQUENCE [LARGE SCALE GENOMIC DNA]</scope>
</reference>
<protein>
    <submittedName>
        <fullName evidence="4">G_PROTEIN_RECEP_F1_2 domain-containing protein</fullName>
    </submittedName>
</protein>
<evidence type="ECO:0000313" key="4">
    <source>
        <dbReference type="WBParaSite" id="ASIM_0001848701-mRNA-1"/>
    </source>
</evidence>
<dbReference type="EMBL" id="UYRR01034710">
    <property type="protein sequence ID" value="VDK61928.1"/>
    <property type="molecule type" value="Genomic_DNA"/>
</dbReference>
<dbReference type="WBParaSite" id="ASIM_0001848701-mRNA-1">
    <property type="protein sequence ID" value="ASIM_0001848701-mRNA-1"/>
    <property type="gene ID" value="ASIM_0001848701"/>
</dbReference>